<dbReference type="InParanoid" id="A0A669ETD9"/>
<evidence type="ECO:0000256" key="13">
    <source>
        <dbReference type="SAM" id="SignalP"/>
    </source>
</evidence>
<dbReference type="SMART" id="SM00406">
    <property type="entry name" value="IGv"/>
    <property type="match status" value="2"/>
</dbReference>
<dbReference type="KEGG" id="onl:106097102"/>
<keyword evidence="8" id="KW-0675">Receptor</keyword>
<dbReference type="GeneTree" id="ENSGT00940000163670"/>
<dbReference type="SUPFAM" id="SSF48726">
    <property type="entry name" value="Immunoglobulin"/>
    <property type="match status" value="3"/>
</dbReference>
<dbReference type="GeneID" id="106097102"/>
<dbReference type="PANTHER" id="PTHR25466">
    <property type="entry name" value="T-LYMPHOCYTE ACTIVATION ANTIGEN"/>
    <property type="match status" value="1"/>
</dbReference>
<evidence type="ECO:0000256" key="9">
    <source>
        <dbReference type="ARBA" id="ARBA00023180"/>
    </source>
</evidence>
<dbReference type="InterPro" id="IPR051713">
    <property type="entry name" value="T-cell_Activation_Regulation"/>
</dbReference>
<evidence type="ECO:0000313" key="15">
    <source>
        <dbReference type="Ensembl" id="ENSONIP00000074640.1"/>
    </source>
</evidence>
<dbReference type="InterPro" id="IPR036179">
    <property type="entry name" value="Ig-like_dom_sf"/>
</dbReference>
<dbReference type="GO" id="GO:0007166">
    <property type="term" value="P:cell surface receptor signaling pathway"/>
    <property type="evidence" value="ECO:0007669"/>
    <property type="project" value="TreeGrafter"/>
</dbReference>
<evidence type="ECO:0000256" key="5">
    <source>
        <dbReference type="ARBA" id="ARBA00022989"/>
    </source>
</evidence>
<dbReference type="InterPro" id="IPR053896">
    <property type="entry name" value="BTN3A2-like_Ig-C"/>
</dbReference>
<evidence type="ECO:0000313" key="16">
    <source>
        <dbReference type="Proteomes" id="UP000005207"/>
    </source>
</evidence>
<comment type="subcellular location">
    <subcellularLocation>
        <location evidence="1">Cell membrane</location>
        <topology evidence="1">Single-pass type I membrane protein</topology>
    </subcellularLocation>
</comment>
<gene>
    <name evidence="15" type="primary">LOC106097102</name>
</gene>
<keyword evidence="4 13" id="KW-0732">Signal</keyword>
<evidence type="ECO:0000256" key="1">
    <source>
        <dbReference type="ARBA" id="ARBA00004251"/>
    </source>
</evidence>
<dbReference type="Pfam" id="PF07686">
    <property type="entry name" value="V-set"/>
    <property type="match status" value="1"/>
</dbReference>
<evidence type="ECO:0000256" key="2">
    <source>
        <dbReference type="ARBA" id="ARBA00022475"/>
    </source>
</evidence>
<keyword evidence="2" id="KW-1003">Cell membrane</keyword>
<keyword evidence="7" id="KW-1015">Disulfide bond</keyword>
<evidence type="ECO:0000256" key="12">
    <source>
        <dbReference type="SAM" id="Phobius"/>
    </source>
</evidence>
<dbReference type="InterPro" id="IPR013783">
    <property type="entry name" value="Ig-like_fold"/>
</dbReference>
<dbReference type="GO" id="GO:0042130">
    <property type="term" value="P:negative regulation of T cell proliferation"/>
    <property type="evidence" value="ECO:0007669"/>
    <property type="project" value="TreeGrafter"/>
</dbReference>
<feature type="signal peptide" evidence="13">
    <location>
        <begin position="1"/>
        <end position="28"/>
    </location>
</feature>
<dbReference type="OrthoDB" id="9983389at2759"/>
<dbReference type="AlphaFoldDB" id="A0A669ETD9"/>
<evidence type="ECO:0000256" key="6">
    <source>
        <dbReference type="ARBA" id="ARBA00023136"/>
    </source>
</evidence>
<dbReference type="Ensembl" id="ENSONIT00000092096.1">
    <property type="protein sequence ID" value="ENSONIP00000074640.1"/>
    <property type="gene ID" value="ENSONIG00000040366.1"/>
</dbReference>
<organism evidence="15 16">
    <name type="scientific">Oreochromis niloticus</name>
    <name type="common">Nile tilapia</name>
    <name type="synonym">Tilapia nilotica</name>
    <dbReference type="NCBI Taxonomy" id="8128"/>
    <lineage>
        <taxon>Eukaryota</taxon>
        <taxon>Metazoa</taxon>
        <taxon>Chordata</taxon>
        <taxon>Craniata</taxon>
        <taxon>Vertebrata</taxon>
        <taxon>Euteleostomi</taxon>
        <taxon>Actinopterygii</taxon>
        <taxon>Neopterygii</taxon>
        <taxon>Teleostei</taxon>
        <taxon>Neoteleostei</taxon>
        <taxon>Acanthomorphata</taxon>
        <taxon>Ovalentaria</taxon>
        <taxon>Cichlomorphae</taxon>
        <taxon>Cichliformes</taxon>
        <taxon>Cichlidae</taxon>
        <taxon>African cichlids</taxon>
        <taxon>Pseudocrenilabrinae</taxon>
        <taxon>Oreochromini</taxon>
        <taxon>Oreochromis</taxon>
    </lineage>
</organism>
<dbReference type="InterPro" id="IPR007110">
    <property type="entry name" value="Ig-like_dom"/>
</dbReference>
<proteinExistence type="predicted"/>
<evidence type="ECO:0000259" key="14">
    <source>
        <dbReference type="PROSITE" id="PS50835"/>
    </source>
</evidence>
<evidence type="ECO:0000256" key="11">
    <source>
        <dbReference type="SAM" id="MobiDB-lite"/>
    </source>
</evidence>
<reference evidence="15" key="2">
    <citation type="submission" date="2025-08" db="UniProtKB">
        <authorList>
            <consortium name="Ensembl"/>
        </authorList>
    </citation>
    <scope>IDENTIFICATION</scope>
</reference>
<feature type="domain" description="Ig-like" evidence="14">
    <location>
        <begin position="145"/>
        <end position="309"/>
    </location>
</feature>
<evidence type="ECO:0000256" key="8">
    <source>
        <dbReference type="ARBA" id="ARBA00023170"/>
    </source>
</evidence>
<dbReference type="InterPro" id="IPR003599">
    <property type="entry name" value="Ig_sub"/>
</dbReference>
<keyword evidence="9" id="KW-0325">Glycoprotein</keyword>
<dbReference type="Pfam" id="PF22705">
    <property type="entry name" value="C2-set_3"/>
    <property type="match status" value="1"/>
</dbReference>
<keyword evidence="3 12" id="KW-0812">Transmembrane</keyword>
<dbReference type="GO" id="GO:0042102">
    <property type="term" value="P:positive regulation of T cell proliferation"/>
    <property type="evidence" value="ECO:0007669"/>
    <property type="project" value="TreeGrafter"/>
</dbReference>
<reference evidence="16" key="1">
    <citation type="submission" date="2012-01" db="EMBL/GenBank/DDBJ databases">
        <title>The Genome Sequence of Oreochromis niloticus (Nile Tilapia).</title>
        <authorList>
            <consortium name="Broad Institute Genome Assembly Team"/>
            <consortium name="Broad Institute Sequencing Platform"/>
            <person name="Di Palma F."/>
            <person name="Johnson J."/>
            <person name="Lander E.S."/>
            <person name="Lindblad-Toh K."/>
        </authorList>
    </citation>
    <scope>NUCLEOTIDE SEQUENCE [LARGE SCALE GENOMIC DNA]</scope>
</reference>
<dbReference type="GO" id="GO:0006955">
    <property type="term" value="P:immune response"/>
    <property type="evidence" value="ECO:0007669"/>
    <property type="project" value="TreeGrafter"/>
</dbReference>
<feature type="compositionally biased region" description="Basic and acidic residues" evidence="11">
    <location>
        <begin position="347"/>
        <end position="360"/>
    </location>
</feature>
<dbReference type="FunFam" id="2.60.40.10:FF:000142">
    <property type="entry name" value="V-set domain-containing T-cell activation inhibitor 1"/>
    <property type="match status" value="1"/>
</dbReference>
<feature type="domain" description="Ig-like" evidence="14">
    <location>
        <begin position="41"/>
        <end position="131"/>
    </location>
</feature>
<feature type="chain" id="PRO_5025377393" evidence="13">
    <location>
        <begin position="29"/>
        <end position="378"/>
    </location>
</feature>
<dbReference type="InterPro" id="IPR013106">
    <property type="entry name" value="Ig_V-set"/>
</dbReference>
<sequence>MKHSRIMAGIKCVVFLVVLTFQWTFVKADTEVSCVYMKNCTLPCSYEGADVVIHWFQVSAGNLSVHSFFKNQDQPENSAQHFRGRASTFKDQISRGNASVLLTGVKVQDEGRYRCYTSTTNGNKESFINLKIDAPIHKLTIELAVKRITCRSEGIYPKPELTWATSPPSNLTFKNTTTVQQTEQQLYNISSSLVPSSSDGDVEYSCTISTRRNRMELTVTNKFSQDVLEHENTIPCRPSNIQLSNLIWRFNFKEVILNGTVTNYTVSEKWKQHVKKLSESGSLTLQNIPADQEGFYTCEVTDAEEMTISLRSVEIHNGAIVGGVIAAIVITGVVAAVGFMLYKHKREQQERRRRDNETHTNTELQPMTAPSSDASAPQ</sequence>
<dbReference type="Proteomes" id="UP000005207">
    <property type="component" value="Linkage group LG9"/>
</dbReference>
<dbReference type="GO" id="GO:0031295">
    <property type="term" value="P:T cell costimulation"/>
    <property type="evidence" value="ECO:0007669"/>
    <property type="project" value="TreeGrafter"/>
</dbReference>
<feature type="transmembrane region" description="Helical" evidence="12">
    <location>
        <begin position="319"/>
        <end position="342"/>
    </location>
</feature>
<dbReference type="OMA" id="SMEYDAQ"/>
<dbReference type="Gene3D" id="2.60.40.10">
    <property type="entry name" value="Immunoglobulins"/>
    <property type="match status" value="3"/>
</dbReference>
<dbReference type="RefSeq" id="XP_013122167.2">
    <property type="nucleotide sequence ID" value="XM_013266713.3"/>
</dbReference>
<feature type="compositionally biased region" description="Polar residues" evidence="11">
    <location>
        <begin position="361"/>
        <end position="378"/>
    </location>
</feature>
<dbReference type="GO" id="GO:0009897">
    <property type="term" value="C:external side of plasma membrane"/>
    <property type="evidence" value="ECO:0007669"/>
    <property type="project" value="TreeGrafter"/>
</dbReference>
<protein>
    <submittedName>
        <fullName evidence="15">V-set domain-containing T-cell activation inhibitor 1</fullName>
    </submittedName>
</protein>
<keyword evidence="16" id="KW-1185">Reference proteome</keyword>
<reference evidence="15" key="3">
    <citation type="submission" date="2025-09" db="UniProtKB">
        <authorList>
            <consortium name="Ensembl"/>
        </authorList>
    </citation>
    <scope>IDENTIFICATION</scope>
</reference>
<dbReference type="SMART" id="SM00409">
    <property type="entry name" value="IG"/>
    <property type="match status" value="2"/>
</dbReference>
<feature type="region of interest" description="Disordered" evidence="11">
    <location>
        <begin position="346"/>
        <end position="378"/>
    </location>
</feature>
<evidence type="ECO:0000256" key="10">
    <source>
        <dbReference type="ARBA" id="ARBA00023319"/>
    </source>
</evidence>
<evidence type="ECO:0000256" key="7">
    <source>
        <dbReference type="ARBA" id="ARBA00023157"/>
    </source>
</evidence>
<dbReference type="GO" id="GO:0071222">
    <property type="term" value="P:cellular response to lipopolysaccharide"/>
    <property type="evidence" value="ECO:0007669"/>
    <property type="project" value="TreeGrafter"/>
</dbReference>
<evidence type="ECO:0000256" key="4">
    <source>
        <dbReference type="ARBA" id="ARBA00022729"/>
    </source>
</evidence>
<name>A0A669ETD9_ORENI</name>
<accession>A0A669ETD9</accession>
<evidence type="ECO:0000256" key="3">
    <source>
        <dbReference type="ARBA" id="ARBA00022692"/>
    </source>
</evidence>
<dbReference type="PROSITE" id="PS50835">
    <property type="entry name" value="IG_LIKE"/>
    <property type="match status" value="2"/>
</dbReference>
<keyword evidence="5 12" id="KW-1133">Transmembrane helix</keyword>
<keyword evidence="10" id="KW-0393">Immunoglobulin domain</keyword>
<keyword evidence="6 12" id="KW-0472">Membrane</keyword>
<dbReference type="PANTHER" id="PTHR25466:SF14">
    <property type="entry name" value="BUTYROPHILIN SUBFAMILY 2 MEMBER A2-LIKE-RELATED"/>
    <property type="match status" value="1"/>
</dbReference>